<sequence>MQKLEDQATTKISELTKSGKYILFFEADWCPDCKFIEPEMPAIEQDYPDYQFIQVDRDQFLDLAKELGIMGIPSFVAFKDGQEIGRLVNKDRKTKAQVESFLDSLPK</sequence>
<protein>
    <submittedName>
        <fullName evidence="2">Thioredoxin family protein</fullName>
    </submittedName>
</protein>
<reference evidence="2" key="1">
    <citation type="journal article" date="2022" name="Int. J. Syst. Evol. Microbiol.">
        <title>Apilactobacillus apisilvae sp. nov., Nicolia spurrieriana gen. nov. sp. nov., Bombilactobacillus folatiphilus sp. nov. and Bombilactobacillus thymidiniphilus sp. nov., four new lactic acid bacterial isolates from stingless bees Tetragonula carbonaria and Austroplebeia australis.</title>
        <authorList>
            <person name="Oliphant S.A."/>
            <person name="Watson-Haigh N.S."/>
            <person name="Sumby K.M."/>
            <person name="Gardner J."/>
            <person name="Groom S."/>
            <person name="Jiranek V."/>
        </authorList>
    </citation>
    <scope>NUCLEOTIDE SEQUENCE</scope>
    <source>
        <strain evidence="2">SG4_D2</strain>
    </source>
</reference>
<dbReference type="SUPFAM" id="SSF52833">
    <property type="entry name" value="Thioredoxin-like"/>
    <property type="match status" value="1"/>
</dbReference>
<accession>A0ABY4PA81</accession>
<dbReference type="CDD" id="cd02947">
    <property type="entry name" value="TRX_family"/>
    <property type="match status" value="1"/>
</dbReference>
<organism evidence="2 3">
    <name type="scientific">Bombilactobacillus folatiphilus</name>
    <dbReference type="NCBI Taxonomy" id="2923362"/>
    <lineage>
        <taxon>Bacteria</taxon>
        <taxon>Bacillati</taxon>
        <taxon>Bacillota</taxon>
        <taxon>Bacilli</taxon>
        <taxon>Lactobacillales</taxon>
        <taxon>Lactobacillaceae</taxon>
        <taxon>Bombilactobacillus</taxon>
    </lineage>
</organism>
<dbReference type="InterPro" id="IPR036249">
    <property type="entry name" value="Thioredoxin-like_sf"/>
</dbReference>
<dbReference type="PANTHER" id="PTHR10438:SF468">
    <property type="entry name" value="THIOREDOXIN-1-RELATED"/>
    <property type="match status" value="1"/>
</dbReference>
<proteinExistence type="predicted"/>
<dbReference type="Gene3D" id="3.40.30.10">
    <property type="entry name" value="Glutaredoxin"/>
    <property type="match status" value="1"/>
</dbReference>
<dbReference type="Proteomes" id="UP000831495">
    <property type="component" value="Chromosome"/>
</dbReference>
<evidence type="ECO:0000259" key="1">
    <source>
        <dbReference type="PROSITE" id="PS51352"/>
    </source>
</evidence>
<gene>
    <name evidence="2" type="ORF">MOO45_03065</name>
</gene>
<evidence type="ECO:0000313" key="2">
    <source>
        <dbReference type="EMBL" id="UQS82640.1"/>
    </source>
</evidence>
<dbReference type="Pfam" id="PF00085">
    <property type="entry name" value="Thioredoxin"/>
    <property type="match status" value="1"/>
</dbReference>
<name>A0ABY4PA81_9LACO</name>
<feature type="domain" description="Thioredoxin" evidence="1">
    <location>
        <begin position="1"/>
        <end position="107"/>
    </location>
</feature>
<dbReference type="EMBL" id="CP093366">
    <property type="protein sequence ID" value="UQS82640.1"/>
    <property type="molecule type" value="Genomic_DNA"/>
</dbReference>
<dbReference type="InterPro" id="IPR050620">
    <property type="entry name" value="Thioredoxin_H-type-like"/>
</dbReference>
<dbReference type="PROSITE" id="PS51352">
    <property type="entry name" value="THIOREDOXIN_2"/>
    <property type="match status" value="1"/>
</dbReference>
<dbReference type="InterPro" id="IPR013766">
    <property type="entry name" value="Thioredoxin_domain"/>
</dbReference>
<evidence type="ECO:0000313" key="3">
    <source>
        <dbReference type="Proteomes" id="UP000831495"/>
    </source>
</evidence>
<dbReference type="RefSeq" id="WP_249514918.1">
    <property type="nucleotide sequence ID" value="NZ_CP093366.1"/>
</dbReference>
<dbReference type="PANTHER" id="PTHR10438">
    <property type="entry name" value="THIOREDOXIN"/>
    <property type="match status" value="1"/>
</dbReference>
<keyword evidence="3" id="KW-1185">Reference proteome</keyword>